<dbReference type="GO" id="GO:0016620">
    <property type="term" value="F:oxidoreductase activity, acting on the aldehyde or oxo group of donors, NAD or NADP as acceptor"/>
    <property type="evidence" value="ECO:0007669"/>
    <property type="project" value="InterPro"/>
</dbReference>
<dbReference type="Gene3D" id="3.40.605.10">
    <property type="entry name" value="Aldehyde Dehydrogenase, Chain A, domain 1"/>
    <property type="match status" value="1"/>
</dbReference>
<evidence type="ECO:0000256" key="5">
    <source>
        <dbReference type="SAM" id="MobiDB-lite"/>
    </source>
</evidence>
<evidence type="ECO:0000313" key="8">
    <source>
        <dbReference type="Proteomes" id="UP000198609"/>
    </source>
</evidence>
<feature type="domain" description="Aldehyde dehydrogenase" evidence="6">
    <location>
        <begin position="41"/>
        <end position="504"/>
    </location>
</feature>
<evidence type="ECO:0000256" key="1">
    <source>
        <dbReference type="ARBA" id="ARBA00009986"/>
    </source>
</evidence>
<dbReference type="EMBL" id="FNST01000001">
    <property type="protein sequence ID" value="SEB30528.1"/>
    <property type="molecule type" value="Genomic_DNA"/>
</dbReference>
<dbReference type="PANTHER" id="PTHR11699">
    <property type="entry name" value="ALDEHYDE DEHYDROGENASE-RELATED"/>
    <property type="match status" value="1"/>
</dbReference>
<organism evidence="7 8">
    <name type="scientific">Streptomyces melanosporofaciens</name>
    <dbReference type="NCBI Taxonomy" id="67327"/>
    <lineage>
        <taxon>Bacteria</taxon>
        <taxon>Bacillati</taxon>
        <taxon>Actinomycetota</taxon>
        <taxon>Actinomycetes</taxon>
        <taxon>Kitasatosporales</taxon>
        <taxon>Streptomycetaceae</taxon>
        <taxon>Streptomyces</taxon>
        <taxon>Streptomyces violaceusniger group</taxon>
    </lineage>
</organism>
<evidence type="ECO:0000256" key="3">
    <source>
        <dbReference type="PROSITE-ProRule" id="PRU10007"/>
    </source>
</evidence>
<dbReference type="PROSITE" id="PS00070">
    <property type="entry name" value="ALDEHYDE_DEHYDR_CYS"/>
    <property type="match status" value="1"/>
</dbReference>
<evidence type="ECO:0000256" key="2">
    <source>
        <dbReference type="ARBA" id="ARBA00023002"/>
    </source>
</evidence>
<gene>
    <name evidence="7" type="ORF">SAMN04490356_0239</name>
</gene>
<evidence type="ECO:0000259" key="6">
    <source>
        <dbReference type="Pfam" id="PF00171"/>
    </source>
</evidence>
<dbReference type="SUPFAM" id="SSF53720">
    <property type="entry name" value="ALDH-like"/>
    <property type="match status" value="1"/>
</dbReference>
<dbReference type="InterPro" id="IPR016162">
    <property type="entry name" value="Ald_DH_N"/>
</dbReference>
<reference evidence="8" key="1">
    <citation type="submission" date="2016-10" db="EMBL/GenBank/DDBJ databases">
        <authorList>
            <person name="Varghese N."/>
            <person name="Submissions S."/>
        </authorList>
    </citation>
    <scope>NUCLEOTIDE SEQUENCE [LARGE SCALE GENOMIC DNA]</scope>
    <source>
        <strain evidence="8">DSM 40318</strain>
    </source>
</reference>
<sequence>MRASSSDTERTRPRRGKVKLEMSRRGAGDVEYRQMYIGGKWVDAETGETFETVDPFTGKVWARAPLGGAADVRKAVRAATDALSGPWGTMSASARGNLIRRLGQLIAEHTEELAEIETTDNGKVIRETRGHMAGLPATYEYFAGAADKIQGATIPSPHTNFLTYTRREPIGVVAAILPWNSPLYLLASKLAPALAAGCAFVAKPAEQTPMSTLKFAELVAEAGFPDGVFNVVTGAGATGAALSADPGVAKVTFTGSTATGTAVMKAAAEHIADVTLELGGKSPNIVFADTDIEAAMNGVMAGIFAATGQTCIAGSRLLVAREIHDELVGKLAERIKTIRLGDPLDTATEVGPIAFDGQLDKVCSYVEIGLGEGATLVSGGRRPTGEDLRDGYFFEPTILTGVRNDMRVAREEIFGPVLSVIPFDSEEEAVRIANDTAYGLAAAVWTRDIQRAHRVAHQLNAGSIWINSYRVLAYNVPYGGFRQSGIGRENGLEGLDAYLQTKSVWVELTGASRDPFKLG</sequence>
<keyword evidence="2 4" id="KW-0560">Oxidoreductase</keyword>
<dbReference type="Gene3D" id="3.40.309.10">
    <property type="entry name" value="Aldehyde Dehydrogenase, Chain A, domain 2"/>
    <property type="match status" value="1"/>
</dbReference>
<accession>A0A1H4IB07</accession>
<dbReference type="InterPro" id="IPR016163">
    <property type="entry name" value="Ald_DH_C"/>
</dbReference>
<evidence type="ECO:0000313" key="7">
    <source>
        <dbReference type="EMBL" id="SEB30528.1"/>
    </source>
</evidence>
<dbReference type="Proteomes" id="UP000198609">
    <property type="component" value="Unassembled WGS sequence"/>
</dbReference>
<comment type="similarity">
    <text evidence="1 4">Belongs to the aldehyde dehydrogenase family.</text>
</comment>
<evidence type="ECO:0000256" key="4">
    <source>
        <dbReference type="RuleBase" id="RU003345"/>
    </source>
</evidence>
<name>A0A1H4IB07_STRMJ</name>
<feature type="active site" evidence="3">
    <location>
        <position position="277"/>
    </location>
</feature>
<protein>
    <submittedName>
        <fullName evidence="7">Aldehyde dehydrogenase (NAD+)</fullName>
    </submittedName>
</protein>
<dbReference type="InterPro" id="IPR029510">
    <property type="entry name" value="Ald_DH_CS_GLU"/>
</dbReference>
<feature type="region of interest" description="Disordered" evidence="5">
    <location>
        <begin position="1"/>
        <end position="23"/>
    </location>
</feature>
<dbReference type="FunFam" id="3.40.309.10:FF:000012">
    <property type="entry name" value="Betaine aldehyde dehydrogenase"/>
    <property type="match status" value="1"/>
</dbReference>
<dbReference type="CDD" id="cd07114">
    <property type="entry name" value="ALDH_DhaS"/>
    <property type="match status" value="1"/>
</dbReference>
<proteinExistence type="inferred from homology"/>
<keyword evidence="8" id="KW-1185">Reference proteome</keyword>
<dbReference type="InterPro" id="IPR015590">
    <property type="entry name" value="Aldehyde_DH_dom"/>
</dbReference>
<dbReference type="PROSITE" id="PS00687">
    <property type="entry name" value="ALDEHYDE_DEHYDR_GLU"/>
    <property type="match status" value="1"/>
</dbReference>
<dbReference type="InterPro" id="IPR016160">
    <property type="entry name" value="Ald_DH_CS_CYS"/>
</dbReference>
<dbReference type="FunFam" id="3.40.605.10:FF:000007">
    <property type="entry name" value="NAD/NADP-dependent betaine aldehyde dehydrogenase"/>
    <property type="match status" value="1"/>
</dbReference>
<dbReference type="AlphaFoldDB" id="A0A1H4IB07"/>
<dbReference type="InterPro" id="IPR016161">
    <property type="entry name" value="Ald_DH/histidinol_DH"/>
</dbReference>
<dbReference type="Pfam" id="PF00171">
    <property type="entry name" value="Aldedh"/>
    <property type="match status" value="1"/>
</dbReference>